<evidence type="ECO:0000313" key="2">
    <source>
        <dbReference type="EMBL" id="CAG9329488.1"/>
    </source>
</evidence>
<name>A0AAU9JUU0_9CILI</name>
<dbReference type="Proteomes" id="UP001162131">
    <property type="component" value="Unassembled WGS sequence"/>
</dbReference>
<keyword evidence="1" id="KW-1133">Transmembrane helix</keyword>
<evidence type="ECO:0000313" key="3">
    <source>
        <dbReference type="Proteomes" id="UP001162131"/>
    </source>
</evidence>
<evidence type="ECO:0000256" key="1">
    <source>
        <dbReference type="SAM" id="Phobius"/>
    </source>
</evidence>
<protein>
    <submittedName>
        <fullName evidence="2">Uncharacterized protein</fullName>
    </submittedName>
</protein>
<keyword evidence="1" id="KW-0812">Transmembrane</keyword>
<feature type="transmembrane region" description="Helical" evidence="1">
    <location>
        <begin position="23"/>
        <end position="41"/>
    </location>
</feature>
<dbReference type="EMBL" id="CAJZBQ010000047">
    <property type="protein sequence ID" value="CAG9329488.1"/>
    <property type="molecule type" value="Genomic_DNA"/>
</dbReference>
<comment type="caution">
    <text evidence="2">The sequence shown here is derived from an EMBL/GenBank/DDBJ whole genome shotgun (WGS) entry which is preliminary data.</text>
</comment>
<keyword evidence="1" id="KW-0472">Membrane</keyword>
<gene>
    <name evidence="2" type="ORF">BSTOLATCC_MIC48307</name>
</gene>
<feature type="transmembrane region" description="Helical" evidence="1">
    <location>
        <begin position="53"/>
        <end position="75"/>
    </location>
</feature>
<sequence length="146" mass="16776">MVKTVFQVSLIVLNKTVKRAQDITHGALFTLIVIIFGIFGFKNQSFNYPRFTWWHFLTLIAVSWSSFITTINIGLGKTTNPLWVCLLAIGWVIIAMVGLYVQKKKYPSMLFRKKGKDTSTLFKFAFTFSKTRSKITPQKLSENRLS</sequence>
<organism evidence="2 3">
    <name type="scientific">Blepharisma stoltei</name>
    <dbReference type="NCBI Taxonomy" id="1481888"/>
    <lineage>
        <taxon>Eukaryota</taxon>
        <taxon>Sar</taxon>
        <taxon>Alveolata</taxon>
        <taxon>Ciliophora</taxon>
        <taxon>Postciliodesmatophora</taxon>
        <taxon>Heterotrichea</taxon>
        <taxon>Heterotrichida</taxon>
        <taxon>Blepharismidae</taxon>
        <taxon>Blepharisma</taxon>
    </lineage>
</organism>
<accession>A0AAU9JUU0</accession>
<proteinExistence type="predicted"/>
<dbReference type="AlphaFoldDB" id="A0AAU9JUU0"/>
<reference evidence="2" key="1">
    <citation type="submission" date="2021-09" db="EMBL/GenBank/DDBJ databases">
        <authorList>
            <consortium name="AG Swart"/>
            <person name="Singh M."/>
            <person name="Singh A."/>
            <person name="Seah K."/>
            <person name="Emmerich C."/>
        </authorList>
    </citation>
    <scope>NUCLEOTIDE SEQUENCE</scope>
    <source>
        <strain evidence="2">ATCC30299</strain>
    </source>
</reference>
<feature type="transmembrane region" description="Helical" evidence="1">
    <location>
        <begin position="81"/>
        <end position="101"/>
    </location>
</feature>
<keyword evidence="3" id="KW-1185">Reference proteome</keyword>